<comment type="caution">
    <text evidence="1">The sequence shown here is derived from an EMBL/GenBank/DDBJ whole genome shotgun (WGS) entry which is preliminary data.</text>
</comment>
<evidence type="ECO:0000313" key="2">
    <source>
        <dbReference type="Proteomes" id="UP000229044"/>
    </source>
</evidence>
<accession>A0A2G1VCA7</accession>
<protein>
    <submittedName>
        <fullName evidence="1">Uncharacterized protein</fullName>
    </submittedName>
</protein>
<dbReference type="Proteomes" id="UP000229044">
    <property type="component" value="Unassembled WGS sequence"/>
</dbReference>
<dbReference type="AlphaFoldDB" id="A0A2G1VCA7"/>
<sequence length="165" mass="18245">MNKFSSCLTDCRSRLLDAEATLNFLNSRENLNNLLEHDSPDVVIGAMISQAWNLVASASGDCEAMCDTHDDQVTAEIKKTAAEIVNYQREPTTQESANTQLMNPVDDLGALHSQTRSMLLMMMLYLERAREGGSELSGVALENYVGQLISNVEQAEQATMKLTKR</sequence>
<dbReference type="EMBL" id="NTFI01000005">
    <property type="protein sequence ID" value="PHQ24169.1"/>
    <property type="molecule type" value="Genomic_DNA"/>
</dbReference>
<evidence type="ECO:0000313" key="1">
    <source>
        <dbReference type="EMBL" id="PHQ24169.1"/>
    </source>
</evidence>
<organism evidence="1 2">
    <name type="scientific">Marinobacter guineae</name>
    <dbReference type="NCBI Taxonomy" id="432303"/>
    <lineage>
        <taxon>Bacteria</taxon>
        <taxon>Pseudomonadati</taxon>
        <taxon>Pseudomonadota</taxon>
        <taxon>Gammaproteobacteria</taxon>
        <taxon>Pseudomonadales</taxon>
        <taxon>Marinobacteraceae</taxon>
        <taxon>Marinobacter</taxon>
    </lineage>
</organism>
<keyword evidence="2" id="KW-1185">Reference proteome</keyword>
<reference evidence="1 2" key="1">
    <citation type="submission" date="2017-09" db="EMBL/GenBank/DDBJ databases">
        <title>The draft genome sequences of Marinobacter guineae M3B.</title>
        <authorList>
            <person name="Cao J."/>
        </authorList>
    </citation>
    <scope>NUCLEOTIDE SEQUENCE [LARGE SCALE GENOMIC DNA]</scope>
    <source>
        <strain evidence="1 2">M3B</strain>
    </source>
</reference>
<proteinExistence type="predicted"/>
<name>A0A2G1VCA7_9GAMM</name>
<dbReference type="OrthoDB" id="9991599at2"/>
<gene>
    <name evidence="1" type="ORF">CLH62_14640</name>
</gene>
<dbReference type="RefSeq" id="WP_099618947.1">
    <property type="nucleotide sequence ID" value="NZ_KZ319341.1"/>
</dbReference>